<dbReference type="SUPFAM" id="SSF53335">
    <property type="entry name" value="S-adenosyl-L-methionine-dependent methyltransferases"/>
    <property type="match status" value="1"/>
</dbReference>
<comment type="caution">
    <text evidence="5">The sequence shown here is derived from an EMBL/GenBank/DDBJ whole genome shotgun (WGS) entry which is preliminary data.</text>
</comment>
<dbReference type="InterPro" id="IPR029063">
    <property type="entry name" value="SAM-dependent_MTases_sf"/>
</dbReference>
<dbReference type="Gene3D" id="2.20.130.10">
    <property type="entry name" value="CAC2371-like domains"/>
    <property type="match status" value="1"/>
</dbReference>
<dbReference type="InterPro" id="IPR041698">
    <property type="entry name" value="Methyltransf_25"/>
</dbReference>
<dbReference type="PANTHER" id="PTHR43464:SF19">
    <property type="entry name" value="UBIQUINONE BIOSYNTHESIS O-METHYLTRANSFERASE, MITOCHONDRIAL"/>
    <property type="match status" value="1"/>
</dbReference>
<evidence type="ECO:0000256" key="3">
    <source>
        <dbReference type="ARBA" id="ARBA00022691"/>
    </source>
</evidence>
<protein>
    <submittedName>
        <fullName evidence="5">SAM-dependent methyltransferase</fullName>
    </submittedName>
</protein>
<evidence type="ECO:0000256" key="1">
    <source>
        <dbReference type="ARBA" id="ARBA00022603"/>
    </source>
</evidence>
<dbReference type="STRING" id="391625.PPSIR1_00205"/>
<dbReference type="Gene3D" id="3.40.50.150">
    <property type="entry name" value="Vaccinia Virus protein VP39"/>
    <property type="match status" value="1"/>
</dbReference>
<dbReference type="PANTHER" id="PTHR43464">
    <property type="entry name" value="METHYLTRANSFERASE"/>
    <property type="match status" value="1"/>
</dbReference>
<dbReference type="GO" id="GO:0032259">
    <property type="term" value="P:methylation"/>
    <property type="evidence" value="ECO:0007669"/>
    <property type="project" value="UniProtKB-KW"/>
</dbReference>
<dbReference type="AlphaFoldDB" id="A6GEV6"/>
<evidence type="ECO:0000259" key="4">
    <source>
        <dbReference type="Pfam" id="PF13649"/>
    </source>
</evidence>
<dbReference type="EMBL" id="ABCS01000086">
    <property type="protein sequence ID" value="EDM75618.1"/>
    <property type="molecule type" value="Genomic_DNA"/>
</dbReference>
<dbReference type="OrthoDB" id="5522265at2"/>
<keyword evidence="1 5" id="KW-0489">Methyltransferase</keyword>
<organism evidence="5 6">
    <name type="scientific">Plesiocystis pacifica SIR-1</name>
    <dbReference type="NCBI Taxonomy" id="391625"/>
    <lineage>
        <taxon>Bacteria</taxon>
        <taxon>Pseudomonadati</taxon>
        <taxon>Myxococcota</taxon>
        <taxon>Polyangia</taxon>
        <taxon>Nannocystales</taxon>
        <taxon>Nannocystaceae</taxon>
        <taxon>Plesiocystis</taxon>
    </lineage>
</organism>
<dbReference type="RefSeq" id="WP_006975246.1">
    <property type="nucleotide sequence ID" value="NZ_ABCS01000086.1"/>
</dbReference>
<reference evidence="5 6" key="1">
    <citation type="submission" date="2007-06" db="EMBL/GenBank/DDBJ databases">
        <authorList>
            <person name="Shimkets L."/>
            <person name="Ferriera S."/>
            <person name="Johnson J."/>
            <person name="Kravitz S."/>
            <person name="Beeson K."/>
            <person name="Sutton G."/>
            <person name="Rogers Y.-H."/>
            <person name="Friedman R."/>
            <person name="Frazier M."/>
            <person name="Venter J.C."/>
        </authorList>
    </citation>
    <scope>NUCLEOTIDE SEQUENCE [LARGE SCALE GENOMIC DNA]</scope>
    <source>
        <strain evidence="5 6">SIR-1</strain>
    </source>
</reference>
<keyword evidence="3" id="KW-0949">S-adenosyl-L-methionine</keyword>
<name>A6GEV6_9BACT</name>
<evidence type="ECO:0000313" key="6">
    <source>
        <dbReference type="Proteomes" id="UP000005801"/>
    </source>
</evidence>
<dbReference type="GO" id="GO:0008168">
    <property type="term" value="F:methyltransferase activity"/>
    <property type="evidence" value="ECO:0007669"/>
    <property type="project" value="UniProtKB-KW"/>
</dbReference>
<dbReference type="Pfam" id="PF13649">
    <property type="entry name" value="Methyltransf_25"/>
    <property type="match status" value="1"/>
</dbReference>
<dbReference type="CDD" id="cd02440">
    <property type="entry name" value="AdoMet_MTases"/>
    <property type="match status" value="1"/>
</dbReference>
<keyword evidence="6" id="KW-1185">Reference proteome</keyword>
<keyword evidence="2 5" id="KW-0808">Transferase</keyword>
<sequence length="295" mass="32559">MARSTVSSDSRERDFAAGHAIAQLELSIGGGFETAIDVGRKVLSDELTALDAAFDSLTSIEVRELLEVGCGLGTLLVPLLRRGYWVTGLDAQTQAVASCRERLVSAGLSTRINHGDVRTIRSEADYDAVLLMRGLLSLIPSEEGQLDALRRVRKAVRPGGLVIVEHRNLLSMWPVFGRRLLRRETLSDGRVVELGRQATIISLESRVHERRWARVWTADQDADAEIEADSMYEQHDHLRIATVDGVTALLGRAGLELIHVEPHPVVEGPWHVLGPLYGTSHDDPSHVWIVARRPV</sequence>
<evidence type="ECO:0000313" key="5">
    <source>
        <dbReference type="EMBL" id="EDM75618.1"/>
    </source>
</evidence>
<dbReference type="Proteomes" id="UP000005801">
    <property type="component" value="Unassembled WGS sequence"/>
</dbReference>
<gene>
    <name evidence="5" type="ORF">PPSIR1_00205</name>
</gene>
<proteinExistence type="predicted"/>
<evidence type="ECO:0000256" key="2">
    <source>
        <dbReference type="ARBA" id="ARBA00022679"/>
    </source>
</evidence>
<dbReference type="eggNOG" id="COG4976">
    <property type="taxonomic scope" value="Bacteria"/>
</dbReference>
<feature type="domain" description="Methyltransferase" evidence="4">
    <location>
        <begin position="66"/>
        <end position="160"/>
    </location>
</feature>
<accession>A6GEV6</accession>